<sequence>MRNFTDYLDKINSDVFEVYGTPHKMKDYVFKEIGNLERLEVILKAWKYHMLYKLNAVNPKIYSSFFIDYGYFYTLANYNEGLGSRQSGFLTGYYEYMLQRPMPFLAWNPMSELWVESVRIPELDGVMSFQFDRCIGYREKMEHLEEGYLSALNGIVRNYKNLIYRTASGGVGSLFSWFRDTYPINSEWQFCVYGHELQDPVPTAKFIKVGYGFQYKGNFLPEIPESELPDYLAAYDLVFEAYTKEGDYTVEPNKLKTFEECQEEKALYESFLNHSYFKSYVGKCYRENNLYRYAFIPEIHQSLKSGYYLEIKFLESFSKSIKWVDSTKLFLKMYSEKDQEYIEDVVSENMKPKLMLNLKMDNVVKLVGG</sequence>
<name>A0A9W6LMM4_9FUSO</name>
<accession>A0A9W6LMM4</accession>
<protein>
    <submittedName>
        <fullName evidence="1">Uncharacterized protein</fullName>
    </submittedName>
</protein>
<evidence type="ECO:0000313" key="1">
    <source>
        <dbReference type="EMBL" id="GLI55969.1"/>
    </source>
</evidence>
<comment type="caution">
    <text evidence="1">The sequence shown here is derived from an EMBL/GenBank/DDBJ whole genome shotgun (WGS) entry which is preliminary data.</text>
</comment>
<gene>
    <name evidence="1" type="ORF">PM10SUCC1_14830</name>
</gene>
<keyword evidence="2" id="KW-1185">Reference proteome</keyword>
<dbReference type="RefSeq" id="WP_281834802.1">
    <property type="nucleotide sequence ID" value="NZ_BSDY01000006.1"/>
</dbReference>
<reference evidence="1" key="1">
    <citation type="submission" date="2022-12" db="EMBL/GenBank/DDBJ databases">
        <title>Reference genome sequencing for broad-spectrum identification of bacterial and archaeal isolates by mass spectrometry.</title>
        <authorList>
            <person name="Sekiguchi Y."/>
            <person name="Tourlousse D.M."/>
        </authorList>
    </citation>
    <scope>NUCLEOTIDE SEQUENCE</scope>
    <source>
        <strain evidence="1">10succ1</strain>
    </source>
</reference>
<dbReference type="EMBL" id="BSDY01000006">
    <property type="protein sequence ID" value="GLI55969.1"/>
    <property type="molecule type" value="Genomic_DNA"/>
</dbReference>
<dbReference type="AlphaFoldDB" id="A0A9W6LMM4"/>
<evidence type="ECO:0000313" key="2">
    <source>
        <dbReference type="Proteomes" id="UP001144471"/>
    </source>
</evidence>
<organism evidence="1 2">
    <name type="scientific">Propionigenium maris DSM 9537</name>
    <dbReference type="NCBI Taxonomy" id="1123000"/>
    <lineage>
        <taxon>Bacteria</taxon>
        <taxon>Fusobacteriati</taxon>
        <taxon>Fusobacteriota</taxon>
        <taxon>Fusobacteriia</taxon>
        <taxon>Fusobacteriales</taxon>
        <taxon>Fusobacteriaceae</taxon>
        <taxon>Propionigenium</taxon>
    </lineage>
</organism>
<dbReference type="Proteomes" id="UP001144471">
    <property type="component" value="Unassembled WGS sequence"/>
</dbReference>
<proteinExistence type="predicted"/>